<reference evidence="2" key="1">
    <citation type="journal article" date="2020" name="Cell">
        <title>Large-Scale Comparative Analyses of Tick Genomes Elucidate Their Genetic Diversity and Vector Capacities.</title>
        <authorList>
            <consortium name="Tick Genome and Microbiome Consortium (TIGMIC)"/>
            <person name="Jia N."/>
            <person name="Wang J."/>
            <person name="Shi W."/>
            <person name="Du L."/>
            <person name="Sun Y."/>
            <person name="Zhan W."/>
            <person name="Jiang J.F."/>
            <person name="Wang Q."/>
            <person name="Zhang B."/>
            <person name="Ji P."/>
            <person name="Bell-Sakyi L."/>
            <person name="Cui X.M."/>
            <person name="Yuan T.T."/>
            <person name="Jiang B.G."/>
            <person name="Yang W.F."/>
            <person name="Lam T.T."/>
            <person name="Chang Q.C."/>
            <person name="Ding S.J."/>
            <person name="Wang X.J."/>
            <person name="Zhu J.G."/>
            <person name="Ruan X.D."/>
            <person name="Zhao L."/>
            <person name="Wei J.T."/>
            <person name="Ye R.Z."/>
            <person name="Que T.C."/>
            <person name="Du C.H."/>
            <person name="Zhou Y.H."/>
            <person name="Cheng J.X."/>
            <person name="Dai P.F."/>
            <person name="Guo W.B."/>
            <person name="Han X.H."/>
            <person name="Huang E.J."/>
            <person name="Li L.F."/>
            <person name="Wei W."/>
            <person name="Gao Y.C."/>
            <person name="Liu J.Z."/>
            <person name="Shao H.Z."/>
            <person name="Wang X."/>
            <person name="Wang C.C."/>
            <person name="Yang T.C."/>
            <person name="Huo Q.B."/>
            <person name="Li W."/>
            <person name="Chen H.Y."/>
            <person name="Chen S.E."/>
            <person name="Zhou L.G."/>
            <person name="Ni X.B."/>
            <person name="Tian J.H."/>
            <person name="Sheng Y."/>
            <person name="Liu T."/>
            <person name="Pan Y.S."/>
            <person name="Xia L.Y."/>
            <person name="Li J."/>
            <person name="Zhao F."/>
            <person name="Cao W.C."/>
        </authorList>
    </citation>
    <scope>NUCLEOTIDE SEQUENCE</scope>
    <source>
        <strain evidence="2">Rmic-2018</strain>
    </source>
</reference>
<reference evidence="2" key="2">
    <citation type="submission" date="2021-09" db="EMBL/GenBank/DDBJ databases">
        <authorList>
            <person name="Jia N."/>
            <person name="Wang J."/>
            <person name="Shi W."/>
            <person name="Du L."/>
            <person name="Sun Y."/>
            <person name="Zhan W."/>
            <person name="Jiang J."/>
            <person name="Wang Q."/>
            <person name="Zhang B."/>
            <person name="Ji P."/>
            <person name="Sakyi L.B."/>
            <person name="Cui X."/>
            <person name="Yuan T."/>
            <person name="Jiang B."/>
            <person name="Yang W."/>
            <person name="Lam T.T.-Y."/>
            <person name="Chang Q."/>
            <person name="Ding S."/>
            <person name="Wang X."/>
            <person name="Zhu J."/>
            <person name="Ruan X."/>
            <person name="Zhao L."/>
            <person name="Wei J."/>
            <person name="Que T."/>
            <person name="Du C."/>
            <person name="Cheng J."/>
            <person name="Dai P."/>
            <person name="Han X."/>
            <person name="Huang E."/>
            <person name="Gao Y."/>
            <person name="Liu J."/>
            <person name="Shao H."/>
            <person name="Ye R."/>
            <person name="Li L."/>
            <person name="Wei W."/>
            <person name="Wang X."/>
            <person name="Wang C."/>
            <person name="Huo Q."/>
            <person name="Li W."/>
            <person name="Guo W."/>
            <person name="Chen H."/>
            <person name="Chen S."/>
            <person name="Zhou L."/>
            <person name="Zhou L."/>
            <person name="Ni X."/>
            <person name="Tian J."/>
            <person name="Zhou Y."/>
            <person name="Sheng Y."/>
            <person name="Liu T."/>
            <person name="Pan Y."/>
            <person name="Xia L."/>
            <person name="Li J."/>
            <person name="Zhao F."/>
            <person name="Cao W."/>
        </authorList>
    </citation>
    <scope>NUCLEOTIDE SEQUENCE</scope>
    <source>
        <strain evidence="2">Rmic-2018</strain>
        <tissue evidence="2">Larvae</tissue>
    </source>
</reference>
<proteinExistence type="predicted"/>
<evidence type="ECO:0000313" key="3">
    <source>
        <dbReference type="Proteomes" id="UP000821866"/>
    </source>
</evidence>
<name>A0A9J6D7K6_RHIMP</name>
<feature type="coiled-coil region" evidence="1">
    <location>
        <begin position="87"/>
        <end position="157"/>
    </location>
</feature>
<keyword evidence="3" id="KW-1185">Reference proteome</keyword>
<dbReference type="VEuPathDB" id="VectorBase:LOC119178046"/>
<evidence type="ECO:0000313" key="2">
    <source>
        <dbReference type="EMBL" id="KAH8010034.1"/>
    </source>
</evidence>
<comment type="caution">
    <text evidence="2">The sequence shown here is derived from an EMBL/GenBank/DDBJ whole genome shotgun (WGS) entry which is preliminary data.</text>
</comment>
<dbReference type="AlphaFoldDB" id="A0A9J6D7K6"/>
<evidence type="ECO:0000256" key="1">
    <source>
        <dbReference type="SAM" id="Coils"/>
    </source>
</evidence>
<accession>A0A9J6D7K6</accession>
<keyword evidence="1" id="KW-0175">Coiled coil</keyword>
<gene>
    <name evidence="2" type="ORF">HPB51_024384</name>
</gene>
<sequence>MLRLSKQGLFSAEGRRELLEVQQKYSFCRKVFDGLQEPGGGEATAYTEAAGIVIEEHSATSNGFPPSIIAAVLQSKLRTVVQATSFAEALSKEVGELKEQLSVERREREAQAEKQAEDLAWQVASQEKLQQQARSDKEALEKALQRAQARADAQADTCRRACSDVDALQARLAEERSSHQEVLAKHDQALACVQSEHRKEVQRLRVEHEATVSRILKEQGRLRHELSEKLQQQIQSIADREKSLREETDAFCKKIELLEVHGQQDWQKQKYKIVDSKASRKGFSGPQQGRFPQIEELLGEYVLEQRAAQRPVTTKLLQVRAIQLALE</sequence>
<organism evidence="2 3">
    <name type="scientific">Rhipicephalus microplus</name>
    <name type="common">Cattle tick</name>
    <name type="synonym">Boophilus microplus</name>
    <dbReference type="NCBI Taxonomy" id="6941"/>
    <lineage>
        <taxon>Eukaryota</taxon>
        <taxon>Metazoa</taxon>
        <taxon>Ecdysozoa</taxon>
        <taxon>Arthropoda</taxon>
        <taxon>Chelicerata</taxon>
        <taxon>Arachnida</taxon>
        <taxon>Acari</taxon>
        <taxon>Parasitiformes</taxon>
        <taxon>Ixodida</taxon>
        <taxon>Ixodoidea</taxon>
        <taxon>Ixodidae</taxon>
        <taxon>Rhipicephalinae</taxon>
        <taxon>Rhipicephalus</taxon>
        <taxon>Boophilus</taxon>
    </lineage>
</organism>
<dbReference type="Proteomes" id="UP000821866">
    <property type="component" value="Chromosome 9"/>
</dbReference>
<dbReference type="EMBL" id="JABSTU010000011">
    <property type="protein sequence ID" value="KAH8010034.1"/>
    <property type="molecule type" value="Genomic_DNA"/>
</dbReference>
<protein>
    <submittedName>
        <fullName evidence="2">Uncharacterized protein</fullName>
    </submittedName>
</protein>